<dbReference type="PANTHER" id="PTHR35983:SF1">
    <property type="entry name" value="UPF0166 PROTEIN TM_0021"/>
    <property type="match status" value="1"/>
</dbReference>
<comment type="similarity">
    <text evidence="1">Belongs to the UPF0166 family.</text>
</comment>
<dbReference type="Pfam" id="PF02641">
    <property type="entry name" value="DUF190"/>
    <property type="match status" value="1"/>
</dbReference>
<gene>
    <name evidence="2" type="ORF">MNBD_GAMMA26-2380</name>
</gene>
<dbReference type="InterPro" id="IPR011322">
    <property type="entry name" value="N-reg_PII-like_a/b"/>
</dbReference>
<evidence type="ECO:0000256" key="1">
    <source>
        <dbReference type="ARBA" id="ARBA00010554"/>
    </source>
</evidence>
<dbReference type="EMBL" id="UOFX01000076">
    <property type="protein sequence ID" value="VAX10633.1"/>
    <property type="molecule type" value="Genomic_DNA"/>
</dbReference>
<dbReference type="SUPFAM" id="SSF54913">
    <property type="entry name" value="GlnB-like"/>
    <property type="match status" value="1"/>
</dbReference>
<dbReference type="InterPro" id="IPR015867">
    <property type="entry name" value="N-reg_PII/ATP_PRibTrfase_C"/>
</dbReference>
<reference evidence="2" key="1">
    <citation type="submission" date="2018-06" db="EMBL/GenBank/DDBJ databases">
        <authorList>
            <person name="Zhirakovskaya E."/>
        </authorList>
    </citation>
    <scope>NUCLEOTIDE SEQUENCE</scope>
</reference>
<proteinExistence type="inferred from homology"/>
<name>A0A3B1BEX1_9ZZZZ</name>
<dbReference type="AlphaFoldDB" id="A0A3B1BEX1"/>
<accession>A0A3B1BEX1</accession>
<evidence type="ECO:0000313" key="2">
    <source>
        <dbReference type="EMBL" id="VAX10633.1"/>
    </source>
</evidence>
<protein>
    <submittedName>
        <fullName evidence="2">Uncharacterized protein</fullName>
    </submittedName>
</protein>
<dbReference type="InterPro" id="IPR003793">
    <property type="entry name" value="UPF0166"/>
</dbReference>
<organism evidence="2">
    <name type="scientific">hydrothermal vent metagenome</name>
    <dbReference type="NCBI Taxonomy" id="652676"/>
    <lineage>
        <taxon>unclassified sequences</taxon>
        <taxon>metagenomes</taxon>
        <taxon>ecological metagenomes</taxon>
    </lineage>
</organism>
<dbReference type="PANTHER" id="PTHR35983">
    <property type="entry name" value="UPF0166 PROTEIN TM_0021"/>
    <property type="match status" value="1"/>
</dbReference>
<sequence>MNIQDVTMVRVYLTEGQHQFQRLMEMLHDDEKVRGVTAFRGIAGFGQSGQMHSSTLIDMSLDLPLVLEFFDAPDKVEQVLKHLNTIVKPGHVVSWPAQVNSG</sequence>
<dbReference type="Gene3D" id="3.30.70.120">
    <property type="match status" value="1"/>
</dbReference>